<reference evidence="3" key="1">
    <citation type="submission" date="2011-08" db="EMBL/GenBank/DDBJ databases">
        <authorList>
            <person name="Rombauts S."/>
        </authorList>
    </citation>
    <scope>NUCLEOTIDE SEQUENCE</scope>
    <source>
        <strain evidence="3">London</strain>
    </source>
</reference>
<dbReference type="HOGENOM" id="CLU_1196228_0_0_1"/>
<protein>
    <submittedName>
        <fullName evidence="2">Uncharacterized protein</fullName>
    </submittedName>
</protein>
<evidence type="ECO:0000313" key="2">
    <source>
        <dbReference type="EnsemblMetazoa" id="tetur22g02330.1"/>
    </source>
</evidence>
<reference evidence="2" key="2">
    <citation type="submission" date="2015-06" db="UniProtKB">
        <authorList>
            <consortium name="EnsemblMetazoa"/>
        </authorList>
    </citation>
    <scope>IDENTIFICATION</scope>
</reference>
<keyword evidence="3" id="KW-1185">Reference proteome</keyword>
<accession>T1KV40</accession>
<evidence type="ECO:0000256" key="1">
    <source>
        <dbReference type="SAM" id="MobiDB-lite"/>
    </source>
</evidence>
<organism evidence="2 3">
    <name type="scientific">Tetranychus urticae</name>
    <name type="common">Two-spotted spider mite</name>
    <dbReference type="NCBI Taxonomy" id="32264"/>
    <lineage>
        <taxon>Eukaryota</taxon>
        <taxon>Metazoa</taxon>
        <taxon>Ecdysozoa</taxon>
        <taxon>Arthropoda</taxon>
        <taxon>Chelicerata</taxon>
        <taxon>Arachnida</taxon>
        <taxon>Acari</taxon>
        <taxon>Acariformes</taxon>
        <taxon>Trombidiformes</taxon>
        <taxon>Prostigmata</taxon>
        <taxon>Eleutherengona</taxon>
        <taxon>Raphignathae</taxon>
        <taxon>Tetranychoidea</taxon>
        <taxon>Tetranychidae</taxon>
        <taxon>Tetranychus</taxon>
    </lineage>
</organism>
<feature type="compositionally biased region" description="Polar residues" evidence="1">
    <location>
        <begin position="223"/>
        <end position="232"/>
    </location>
</feature>
<feature type="region of interest" description="Disordered" evidence="1">
    <location>
        <begin position="209"/>
        <end position="232"/>
    </location>
</feature>
<dbReference type="EMBL" id="CAEY01000589">
    <property type="status" value="NOT_ANNOTATED_CDS"/>
    <property type="molecule type" value="Genomic_DNA"/>
</dbReference>
<dbReference type="AlphaFoldDB" id="T1KV40"/>
<sequence>MDSDEQSNPIESLDQSELDIDQFVTKLSSTKKKVESIAEKVSWSSAGALVDTENAHTFAAESACSSSKWLSSQKITERFSDNVILTDDDSLVVVCNRSARRMQTHSESIVTRKVRSQIIEMDDEGNDCEEGDFFEEEQLISAPTKSNEDTTLDTSTTKANFEATDLESTQQVKQASIDVSSTAWLNETKKLTSSCWSSQAMESFESVESCIEESEVGQELQDENQQGNVDSI</sequence>
<feature type="compositionally biased region" description="Acidic residues" evidence="1">
    <location>
        <begin position="210"/>
        <end position="222"/>
    </location>
</feature>
<dbReference type="Proteomes" id="UP000015104">
    <property type="component" value="Unassembled WGS sequence"/>
</dbReference>
<dbReference type="EnsemblMetazoa" id="tetur22g02330.1">
    <property type="protein sequence ID" value="tetur22g02330.1"/>
    <property type="gene ID" value="tetur22g02330"/>
</dbReference>
<proteinExistence type="predicted"/>
<name>T1KV40_TETUR</name>
<evidence type="ECO:0000313" key="3">
    <source>
        <dbReference type="Proteomes" id="UP000015104"/>
    </source>
</evidence>